<proteinExistence type="predicted"/>
<dbReference type="RefSeq" id="WP_284340736.1">
    <property type="nucleotide sequence ID" value="NZ_BSNS01000011.1"/>
</dbReference>
<evidence type="ECO:0000313" key="2">
    <source>
        <dbReference type="Proteomes" id="UP001156691"/>
    </source>
</evidence>
<accession>A0ABQ5W5X5</accession>
<gene>
    <name evidence="1" type="ORF">GCM10010862_25790</name>
</gene>
<organism evidence="1 2">
    <name type="scientific">Devosia nitrariae</name>
    <dbReference type="NCBI Taxonomy" id="2071872"/>
    <lineage>
        <taxon>Bacteria</taxon>
        <taxon>Pseudomonadati</taxon>
        <taxon>Pseudomonadota</taxon>
        <taxon>Alphaproteobacteria</taxon>
        <taxon>Hyphomicrobiales</taxon>
        <taxon>Devosiaceae</taxon>
        <taxon>Devosia</taxon>
    </lineage>
</organism>
<protein>
    <submittedName>
        <fullName evidence="1">Uncharacterized protein</fullName>
    </submittedName>
</protein>
<comment type="caution">
    <text evidence="1">The sequence shown here is derived from an EMBL/GenBank/DDBJ whole genome shotgun (WGS) entry which is preliminary data.</text>
</comment>
<reference evidence="2" key="1">
    <citation type="journal article" date="2019" name="Int. J. Syst. Evol. Microbiol.">
        <title>The Global Catalogue of Microorganisms (GCM) 10K type strain sequencing project: providing services to taxonomists for standard genome sequencing and annotation.</title>
        <authorList>
            <consortium name="The Broad Institute Genomics Platform"/>
            <consortium name="The Broad Institute Genome Sequencing Center for Infectious Disease"/>
            <person name="Wu L."/>
            <person name="Ma J."/>
        </authorList>
    </citation>
    <scope>NUCLEOTIDE SEQUENCE [LARGE SCALE GENOMIC DNA]</scope>
    <source>
        <strain evidence="2">NBRC 112416</strain>
    </source>
</reference>
<dbReference type="EMBL" id="BSNS01000011">
    <property type="protein sequence ID" value="GLQ55320.1"/>
    <property type="molecule type" value="Genomic_DNA"/>
</dbReference>
<sequence>MQVVVFISKANGKKNPAPILLILPDDPAAAIPKHLQPIEWNYFATVSVTDALLGASPEVVVDDLERYGYSLVSPTH</sequence>
<keyword evidence="2" id="KW-1185">Reference proteome</keyword>
<evidence type="ECO:0000313" key="1">
    <source>
        <dbReference type="EMBL" id="GLQ55320.1"/>
    </source>
</evidence>
<name>A0ABQ5W5X5_9HYPH</name>
<dbReference type="Proteomes" id="UP001156691">
    <property type="component" value="Unassembled WGS sequence"/>
</dbReference>